<proteinExistence type="predicted"/>
<evidence type="ECO:0000259" key="1">
    <source>
        <dbReference type="Pfam" id="PF06985"/>
    </source>
</evidence>
<evidence type="ECO:0000313" key="2">
    <source>
        <dbReference type="EMBL" id="ORY13966.1"/>
    </source>
</evidence>
<evidence type="ECO:0000313" key="3">
    <source>
        <dbReference type="Proteomes" id="UP000193144"/>
    </source>
</evidence>
<keyword evidence="3" id="KW-1185">Reference proteome</keyword>
<dbReference type="STRING" id="1231657.A0A1Y1ZUP5"/>
<dbReference type="OrthoDB" id="2157530at2759"/>
<dbReference type="AlphaFoldDB" id="A0A1Y1ZUP5"/>
<organism evidence="2 3">
    <name type="scientific">Clohesyomyces aquaticus</name>
    <dbReference type="NCBI Taxonomy" id="1231657"/>
    <lineage>
        <taxon>Eukaryota</taxon>
        <taxon>Fungi</taxon>
        <taxon>Dikarya</taxon>
        <taxon>Ascomycota</taxon>
        <taxon>Pezizomycotina</taxon>
        <taxon>Dothideomycetes</taxon>
        <taxon>Pleosporomycetidae</taxon>
        <taxon>Pleosporales</taxon>
        <taxon>Lindgomycetaceae</taxon>
        <taxon>Clohesyomyces</taxon>
    </lineage>
</organism>
<dbReference type="PANTHER" id="PTHR24148:SF82">
    <property type="entry name" value="HETEROKARYON INCOMPATIBILITY DOMAIN-CONTAINING PROTEIN"/>
    <property type="match status" value="1"/>
</dbReference>
<protein>
    <submittedName>
        <fullName evidence="2">Heterokaryon incompatibility protein-domain-containing protein</fullName>
    </submittedName>
</protein>
<name>A0A1Y1ZUP5_9PLEO</name>
<dbReference type="Pfam" id="PF26639">
    <property type="entry name" value="Het-6_barrel"/>
    <property type="match status" value="1"/>
</dbReference>
<gene>
    <name evidence="2" type="ORF">BCR34DRAFT_599559</name>
</gene>
<dbReference type="InterPro" id="IPR010730">
    <property type="entry name" value="HET"/>
</dbReference>
<dbReference type="PANTHER" id="PTHR24148">
    <property type="entry name" value="ANKYRIN REPEAT DOMAIN-CONTAINING PROTEIN 39 HOMOLOG-RELATED"/>
    <property type="match status" value="1"/>
</dbReference>
<sequence>MSGFQYSPLSPERNEIRLLRPIQSKASRYLPQPQDDTRVVPDLSLSFELLTVSLDDKPSYTTLSYVWGKMRVMKAITVNGSPFEIGLSLESAFRNMQYKDIAPAIWVDAVCINQNDNAEKADQVPRMRDIYAGARQVVIWLGPGTDGTGLTADVLGAFSRIAKKRNARGVPDPPPRRPLIAYLDLDDGKGLLEILNEVVEDLSKANARTKFSAWNELLSAILSVVAGIEWWHRVWVIQEFLVSPTYFLQAGARKLGTDELAAMLVTITALQVASIETRMDFDLGIPGMRTFSFFMQWVLELQSYREQYLRNGLRSLGLYDILCVAFCKTAATTHQILSASDARDKIYGFIGLVEEDWKRLRLTVSYDWSTQDVFVHVATRFLISGNMDILGLCQRWPKGNASGPSTPRNDNDLSNLPSWVPDWTASIMAPHTWWKNSHPDHETLGNWLFSASASSVADLSFKEPKSEDRDWSNTIHSMVIQGIFVDEILEVKDKSYKPALSDSPDNTGTMLTRILLEDVRSLCETCAAQQAQRPGAKIYTPTQLHEAAWRIPIWDHESIDGIEQVQRATSLSELGYRKCVEALSTLDHQQKQQHRWFQTYTDKENNNGHELAAIQASGSADANKYFINVLGGAPKRPFVTKQGFVGIGPVTTLPGDVVGIILGARAPHILRRRCNQEPGYTLLGQAYVHGIMDGEFMGEAGETQSFELF</sequence>
<dbReference type="Pfam" id="PF06985">
    <property type="entry name" value="HET"/>
    <property type="match status" value="1"/>
</dbReference>
<dbReference type="InterPro" id="IPR052895">
    <property type="entry name" value="HetReg/Transcr_Mod"/>
</dbReference>
<dbReference type="EMBL" id="MCFA01000037">
    <property type="protein sequence ID" value="ORY13966.1"/>
    <property type="molecule type" value="Genomic_DNA"/>
</dbReference>
<dbReference type="Proteomes" id="UP000193144">
    <property type="component" value="Unassembled WGS sequence"/>
</dbReference>
<reference evidence="2 3" key="1">
    <citation type="submission" date="2016-07" db="EMBL/GenBank/DDBJ databases">
        <title>Pervasive Adenine N6-methylation of Active Genes in Fungi.</title>
        <authorList>
            <consortium name="DOE Joint Genome Institute"/>
            <person name="Mondo S.J."/>
            <person name="Dannebaum R.O."/>
            <person name="Kuo R.C."/>
            <person name="Labutti K."/>
            <person name="Haridas S."/>
            <person name="Kuo A."/>
            <person name="Salamov A."/>
            <person name="Ahrendt S.R."/>
            <person name="Lipzen A."/>
            <person name="Sullivan W."/>
            <person name="Andreopoulos W.B."/>
            <person name="Clum A."/>
            <person name="Lindquist E."/>
            <person name="Daum C."/>
            <person name="Ramamoorthy G.K."/>
            <person name="Gryganskyi A."/>
            <person name="Culley D."/>
            <person name="Magnuson J.K."/>
            <person name="James T.Y."/>
            <person name="O'Malley M.A."/>
            <person name="Stajich J.E."/>
            <person name="Spatafora J.W."/>
            <person name="Visel A."/>
            <person name="Grigoriev I.V."/>
        </authorList>
    </citation>
    <scope>NUCLEOTIDE SEQUENCE [LARGE SCALE GENOMIC DNA]</scope>
    <source>
        <strain evidence="2 3">CBS 115471</strain>
    </source>
</reference>
<feature type="domain" description="Heterokaryon incompatibility" evidence="1">
    <location>
        <begin position="60"/>
        <end position="239"/>
    </location>
</feature>
<accession>A0A1Y1ZUP5</accession>
<comment type="caution">
    <text evidence="2">The sequence shown here is derived from an EMBL/GenBank/DDBJ whole genome shotgun (WGS) entry which is preliminary data.</text>
</comment>